<dbReference type="InterPro" id="IPR031304">
    <property type="entry name" value="SLT_2"/>
</dbReference>
<dbReference type="Pfam" id="PF13406">
    <property type="entry name" value="SLT_2"/>
    <property type="match status" value="2"/>
</dbReference>
<dbReference type="AlphaFoldDB" id="H8GGC1"/>
<keyword evidence="4" id="KW-1185">Reference proteome</keyword>
<feature type="region of interest" description="Disordered" evidence="1">
    <location>
        <begin position="71"/>
        <end position="98"/>
    </location>
</feature>
<dbReference type="Gene3D" id="1.10.8.350">
    <property type="entry name" value="Bacterial muramidase"/>
    <property type="match status" value="1"/>
</dbReference>
<dbReference type="eggNOG" id="COG2951">
    <property type="taxonomic scope" value="Bacteria"/>
</dbReference>
<evidence type="ECO:0000256" key="1">
    <source>
        <dbReference type="SAM" id="MobiDB-lite"/>
    </source>
</evidence>
<dbReference type="GO" id="GO:0009253">
    <property type="term" value="P:peptidoglycan catabolic process"/>
    <property type="evidence" value="ECO:0007669"/>
    <property type="project" value="TreeGrafter"/>
</dbReference>
<dbReference type="InterPro" id="IPR023346">
    <property type="entry name" value="Lysozyme-like_dom_sf"/>
</dbReference>
<dbReference type="STRING" id="686340.Metal_3553"/>
<sequence length="400" mass="44465">MNGPAADESKLAQNRSGLKKIGDRAIQSPAEKLQELRIIVLPRILRYLPIAALAAFIAGCATDAPGLHDNYTYQSPPQAQPKPATVQPPAAPYPSASVRPELSAGSAAGVLAGAYSDYPSVRRFIGDMVSKHGFSESYLNGLFSRAHRLESVIRLENPPPSPGTSKPSVGSWTRYRNKFLTEQHIQNGTNFWLDNAEVIRKASVTYGVDPEYIVAIIGVETYFGRNFGKTSIFDSLTTLSFDTYRRSKFFMSELESFLLMAREEDFDPLEPKGSWAGAMGYGQFMPSSFRRLAIDFNSDGRRDLWHPHDAIGSVAHYFSKNGWHYNNPVARPSNGSRAEGPVIELSTYDGPEHWRTYPNFKVIKRYNNSDKYAMAVHQLAQAIRQRMETSGAVIRSSSAK</sequence>
<dbReference type="EMBL" id="CM001475">
    <property type="protein sequence ID" value="EIC31201.1"/>
    <property type="molecule type" value="Genomic_DNA"/>
</dbReference>
<dbReference type="SUPFAM" id="SSF53955">
    <property type="entry name" value="Lysozyme-like"/>
    <property type="match status" value="1"/>
</dbReference>
<organism evidence="3 4">
    <name type="scientific">Methylomicrobium album BG8</name>
    <dbReference type="NCBI Taxonomy" id="686340"/>
    <lineage>
        <taxon>Bacteria</taxon>
        <taxon>Pseudomonadati</taxon>
        <taxon>Pseudomonadota</taxon>
        <taxon>Gammaproteobacteria</taxon>
        <taxon>Methylococcales</taxon>
        <taxon>Methylococcaceae</taxon>
        <taxon>Methylomicrobium</taxon>
    </lineage>
</organism>
<proteinExistence type="predicted"/>
<dbReference type="PANTHER" id="PTHR30163:SF9">
    <property type="entry name" value="MEMBRANE-BOUND LYTIC MUREIN TRANSGLYCOSYLASE B"/>
    <property type="match status" value="1"/>
</dbReference>
<dbReference type="Proteomes" id="UP000005090">
    <property type="component" value="Chromosome"/>
</dbReference>
<reference evidence="3 4" key="1">
    <citation type="journal article" date="2013" name="Genome Announc.">
        <title>Genome Sequence of the Obligate Gammaproteobacterial Methanotroph Methylomicrobium album Strain BG8.</title>
        <authorList>
            <person name="Kits K.D."/>
            <person name="Kalyuzhnaya M.G."/>
            <person name="Klotz M.G."/>
            <person name="Jetten M.S."/>
            <person name="Op den Camp H.J."/>
            <person name="Vuilleumier S."/>
            <person name="Bringel F."/>
            <person name="Dispirito A.A."/>
            <person name="Murrell J.C."/>
            <person name="Bruce D."/>
            <person name="Cheng J.F."/>
            <person name="Copeland A."/>
            <person name="Goodwin L."/>
            <person name="Hauser L."/>
            <person name="Lajus A."/>
            <person name="Land M.L."/>
            <person name="Lapidus A."/>
            <person name="Lucas S."/>
            <person name="Medigue C."/>
            <person name="Pitluck S."/>
            <person name="Woyke T."/>
            <person name="Zeytun A."/>
            <person name="Stein L.Y."/>
        </authorList>
    </citation>
    <scope>NUCLEOTIDE SEQUENCE [LARGE SCALE GENOMIC DNA]</scope>
    <source>
        <strain evidence="3 4">BG8</strain>
    </source>
</reference>
<evidence type="ECO:0000313" key="4">
    <source>
        <dbReference type="Proteomes" id="UP000005090"/>
    </source>
</evidence>
<protein>
    <submittedName>
        <fullName evidence="3">Membrane-bound lytic murein transglycosylase B</fullName>
    </submittedName>
</protein>
<gene>
    <name evidence="3" type="ORF">Metal_3553</name>
</gene>
<name>H8GGC1_METAL</name>
<accession>H8GGC1</accession>
<dbReference type="InterPro" id="IPR043426">
    <property type="entry name" value="MltB-like"/>
</dbReference>
<dbReference type="GO" id="GO:0008933">
    <property type="term" value="F:peptidoglycan lytic transglycosylase activity"/>
    <property type="evidence" value="ECO:0007669"/>
    <property type="project" value="TreeGrafter"/>
</dbReference>
<dbReference type="HOGENOM" id="CLU_035402_1_1_6"/>
<dbReference type="Gene3D" id="1.10.530.10">
    <property type="match status" value="2"/>
</dbReference>
<evidence type="ECO:0000259" key="2">
    <source>
        <dbReference type="Pfam" id="PF13406"/>
    </source>
</evidence>
<evidence type="ECO:0000313" key="3">
    <source>
        <dbReference type="EMBL" id="EIC31201.1"/>
    </source>
</evidence>
<feature type="domain" description="Transglycosylase SLT" evidence="2">
    <location>
        <begin position="344"/>
        <end position="381"/>
    </location>
</feature>
<feature type="domain" description="Transglycosylase SLT" evidence="2">
    <location>
        <begin position="120"/>
        <end position="332"/>
    </location>
</feature>
<dbReference type="FunFam" id="1.10.8.350:FF:000001">
    <property type="entry name" value="Lytic murein transglycosylase B"/>
    <property type="match status" value="1"/>
</dbReference>
<dbReference type="CDD" id="cd13399">
    <property type="entry name" value="Slt35-like"/>
    <property type="match status" value="1"/>
</dbReference>
<dbReference type="PANTHER" id="PTHR30163">
    <property type="entry name" value="MEMBRANE-BOUND LYTIC MUREIN TRANSGLYCOSYLASE B"/>
    <property type="match status" value="1"/>
</dbReference>